<dbReference type="AlphaFoldDB" id="A0A0G3BIE9"/>
<dbReference type="Gene3D" id="3.40.50.720">
    <property type="entry name" value="NAD(P)-binding Rossmann-like Domain"/>
    <property type="match status" value="1"/>
</dbReference>
<proteinExistence type="predicted"/>
<dbReference type="PANTHER" id="PTHR43580">
    <property type="entry name" value="OXIDOREDUCTASE GLYR1-RELATED"/>
    <property type="match status" value="1"/>
</dbReference>
<evidence type="ECO:0000313" key="2">
    <source>
        <dbReference type="EMBL" id="AKJ29219.1"/>
    </source>
</evidence>
<reference evidence="2 3" key="1">
    <citation type="submission" date="2015-05" db="EMBL/GenBank/DDBJ databases">
        <authorList>
            <person name="Tang B."/>
            <person name="Yu Y."/>
        </authorList>
    </citation>
    <scope>NUCLEOTIDE SEQUENCE [LARGE SCALE GENOMIC DNA]</scope>
    <source>
        <strain evidence="2 3">DSM 7029</strain>
    </source>
</reference>
<dbReference type="InterPro" id="IPR006115">
    <property type="entry name" value="6PGDH_NADP-bd"/>
</dbReference>
<dbReference type="KEGG" id="pbh:AAW51_2528"/>
<dbReference type="Pfam" id="PF03446">
    <property type="entry name" value="NAD_binding_2"/>
    <property type="match status" value="1"/>
</dbReference>
<keyword evidence="3" id="KW-1185">Reference proteome</keyword>
<evidence type="ECO:0000313" key="3">
    <source>
        <dbReference type="Proteomes" id="UP000035352"/>
    </source>
</evidence>
<protein>
    <submittedName>
        <fullName evidence="2">Dehydrogenase</fullName>
    </submittedName>
</protein>
<dbReference type="InterPro" id="IPR051265">
    <property type="entry name" value="HIBADH-related_NP60_sf"/>
</dbReference>
<dbReference type="Proteomes" id="UP000035352">
    <property type="component" value="Chromosome"/>
</dbReference>
<evidence type="ECO:0000259" key="1">
    <source>
        <dbReference type="Pfam" id="PF03446"/>
    </source>
</evidence>
<dbReference type="InterPro" id="IPR036291">
    <property type="entry name" value="NAD(P)-bd_dom_sf"/>
</dbReference>
<accession>A0A0G3BIE9</accession>
<dbReference type="STRING" id="413882.AAW51_2528"/>
<dbReference type="SUPFAM" id="SSF51735">
    <property type="entry name" value="NAD(P)-binding Rossmann-fold domains"/>
    <property type="match status" value="1"/>
</dbReference>
<organism evidence="2 3">
    <name type="scientific">Caldimonas brevitalea</name>
    <dbReference type="NCBI Taxonomy" id="413882"/>
    <lineage>
        <taxon>Bacteria</taxon>
        <taxon>Pseudomonadati</taxon>
        <taxon>Pseudomonadota</taxon>
        <taxon>Betaproteobacteria</taxon>
        <taxon>Burkholderiales</taxon>
        <taxon>Sphaerotilaceae</taxon>
        <taxon>Caldimonas</taxon>
    </lineage>
</organism>
<sequence length="61" mass="6161">MNDVTVIGLGAMGETLARLQLQQGHQVTVWNRTAAKAGARSAQGAQVAASAAEASLPVPSC</sequence>
<gene>
    <name evidence="2" type="ORF">AAW51_2528</name>
</gene>
<dbReference type="RefSeq" id="WP_047194897.1">
    <property type="nucleotide sequence ID" value="NZ_CP011371.1"/>
</dbReference>
<dbReference type="PANTHER" id="PTHR43580:SF2">
    <property type="entry name" value="CYTOKINE-LIKE NUCLEAR FACTOR N-PAC"/>
    <property type="match status" value="1"/>
</dbReference>
<dbReference type="GO" id="GO:0050661">
    <property type="term" value="F:NADP binding"/>
    <property type="evidence" value="ECO:0007669"/>
    <property type="project" value="InterPro"/>
</dbReference>
<name>A0A0G3BIE9_9BURK</name>
<dbReference type="EMBL" id="CP011371">
    <property type="protein sequence ID" value="AKJ29219.1"/>
    <property type="molecule type" value="Genomic_DNA"/>
</dbReference>
<feature type="domain" description="6-phosphogluconate dehydrogenase NADP-binding" evidence="1">
    <location>
        <begin position="3"/>
        <end position="54"/>
    </location>
</feature>